<keyword evidence="1 3" id="KW-0802">TPR repeat</keyword>
<accession>A0A9W6BTE0</accession>
<feature type="compositionally biased region" description="Low complexity" evidence="4">
    <location>
        <begin position="536"/>
        <end position="575"/>
    </location>
</feature>
<dbReference type="SMART" id="SM00028">
    <property type="entry name" value="TPR"/>
    <property type="match status" value="8"/>
</dbReference>
<feature type="repeat" description="TPR" evidence="3">
    <location>
        <begin position="763"/>
        <end position="796"/>
    </location>
</feature>
<dbReference type="Pfam" id="PF13432">
    <property type="entry name" value="TPR_16"/>
    <property type="match status" value="2"/>
</dbReference>
<evidence type="ECO:0000256" key="2">
    <source>
        <dbReference type="ARBA" id="ARBA00038210"/>
    </source>
</evidence>
<feature type="compositionally biased region" description="Low complexity" evidence="4">
    <location>
        <begin position="163"/>
        <end position="192"/>
    </location>
</feature>
<feature type="repeat" description="TPR" evidence="3">
    <location>
        <begin position="831"/>
        <end position="864"/>
    </location>
</feature>
<comment type="caution">
    <text evidence="5">The sequence shown here is derived from an EMBL/GenBank/DDBJ whole genome shotgun (WGS) entry which is preliminary data.</text>
</comment>
<dbReference type="GO" id="GO:0016567">
    <property type="term" value="P:protein ubiquitination"/>
    <property type="evidence" value="ECO:0007669"/>
    <property type="project" value="TreeGrafter"/>
</dbReference>
<dbReference type="GO" id="GO:0005680">
    <property type="term" value="C:anaphase-promoting complex"/>
    <property type="evidence" value="ECO:0007669"/>
    <property type="project" value="TreeGrafter"/>
</dbReference>
<feature type="compositionally biased region" description="Polar residues" evidence="4">
    <location>
        <begin position="504"/>
        <end position="526"/>
    </location>
</feature>
<keyword evidence="6" id="KW-1185">Reference proteome</keyword>
<dbReference type="PANTHER" id="PTHR12558:SF13">
    <property type="entry name" value="CELL DIVISION CYCLE PROTEIN 27 HOMOLOG"/>
    <property type="match status" value="1"/>
</dbReference>
<feature type="region of interest" description="Disordered" evidence="4">
    <location>
        <begin position="158"/>
        <end position="241"/>
    </location>
</feature>
<protein>
    <submittedName>
        <fullName evidence="5">Cell division cycle protein 27</fullName>
    </submittedName>
</protein>
<evidence type="ECO:0000256" key="3">
    <source>
        <dbReference type="PROSITE-ProRule" id="PRU00339"/>
    </source>
</evidence>
<keyword evidence="5" id="KW-0132">Cell division</keyword>
<reference evidence="5 6" key="1">
    <citation type="journal article" date="2023" name="Commun. Biol.">
        <title>Reorganization of the ancestral sex-determining regions during the evolution of trioecy in Pleodorina starrii.</title>
        <authorList>
            <person name="Takahashi K."/>
            <person name="Suzuki S."/>
            <person name="Kawai-Toyooka H."/>
            <person name="Yamamoto K."/>
            <person name="Hamaji T."/>
            <person name="Ootsuki R."/>
            <person name="Yamaguchi H."/>
            <person name="Kawachi M."/>
            <person name="Higashiyama T."/>
            <person name="Nozaki H."/>
        </authorList>
    </citation>
    <scope>NUCLEOTIDE SEQUENCE [LARGE SCALE GENOMIC DNA]</scope>
    <source>
        <strain evidence="5 6">NIES-4479</strain>
    </source>
</reference>
<dbReference type="OrthoDB" id="329563at2759"/>
<evidence type="ECO:0000313" key="5">
    <source>
        <dbReference type="EMBL" id="GLC58054.1"/>
    </source>
</evidence>
<feature type="compositionally biased region" description="Gly residues" evidence="4">
    <location>
        <begin position="409"/>
        <end position="430"/>
    </location>
</feature>
<feature type="compositionally biased region" description="Low complexity" evidence="4">
    <location>
        <begin position="589"/>
        <end position="599"/>
    </location>
</feature>
<dbReference type="InterPro" id="IPR011990">
    <property type="entry name" value="TPR-like_helical_dom_sf"/>
</dbReference>
<dbReference type="AlphaFoldDB" id="A0A9W6BTE0"/>
<dbReference type="PANTHER" id="PTHR12558">
    <property type="entry name" value="CELL DIVISION CYCLE 16,23,27"/>
    <property type="match status" value="1"/>
</dbReference>
<proteinExistence type="inferred from homology"/>
<dbReference type="PROSITE" id="PS50005">
    <property type="entry name" value="TPR"/>
    <property type="match status" value="4"/>
</dbReference>
<dbReference type="SUPFAM" id="SSF48452">
    <property type="entry name" value="TPR-like"/>
    <property type="match status" value="2"/>
</dbReference>
<dbReference type="Proteomes" id="UP001165080">
    <property type="component" value="Unassembled WGS sequence"/>
</dbReference>
<dbReference type="GO" id="GO:0007091">
    <property type="term" value="P:metaphase/anaphase transition of mitotic cell cycle"/>
    <property type="evidence" value="ECO:0007669"/>
    <property type="project" value="TreeGrafter"/>
</dbReference>
<sequence>MAEQALTASVQESLALFHYENAKFLGERLVALHNSEQNQQLLATCYMHCNQSYRAYHLLKGHTSQRSRYLLAVCCLSMSRYPEAKDALLKMGEAEIPYGYAGLYLLGKVCRLTNCMSEAKDYYFRALRLNPLLWSAFEELCAMGGDDEAAEVCSLAMQPPPAAAEGPSPSTSSQVSSALAHHTPHGQQQQQQNHHHHGRHGHGAGGGGAAKDQGRTGAQLHQPAGPAGTSTGPYRGAGGAGGGDRNAIATFGFGSFGAAAPSSAAQGLPTFSLGVGGGVGGGSLLFQTPVQGPGGLFASPLPTFVTGGGVAGFGFGAGLFGAPSSVQQQQQPQGDGDGSAGPQTAGAPPFRFMAAGGGGGGGIFATPSPMGMGAQPPAPPQKQPQQGQAQSEVPFPGFAAGPHPAASGAGPGGPTGPHGGSGAVASGGGHARISRMMDEGKVRKVSNKLFSDPRSSVRRSQRLAALNNVTQGQGQAAHAAGGGSAAQQQQQQAAAYPPSYDRPANSTQGQAKSGQASYVEGDSQNMPDPRDPPKLPVQQQLQPDAKLGGPGAGASAAAAATPQQLLAAFNGQPGPRQGPGGAESITPPHQQLHQQQQQHLLLNGGTAAAAAAAAAAMADSRTELLQLLAPLMEGVRHLAAYRCSEALAALSRLPVGQVRTAWVMCAMGRAHFESMNYTRAAQNFETARQLDRTRVEGMEVYSTVLWHNKHEFELSHLAQECVATDRLAPQAWCVLGNLFSSQKEHEAAIEFFLRAVQVDPTFTYAYTLAGHEYFANEDYDKAAACYRSALKLDPRHYKAMYGLGQIAYRQEKYQEALQNFRLAAGINPRSSVLRCYVGMSAAKLGQSALALEKLQEAIDLDPANPLARFERASVLASLERVGEALAELEALQRMAPGEASVAFQMGKLFKRLNNRTAAQQSFELALSYSGCSSSDAATIKAAIERLALSEDEEEEEV</sequence>
<feature type="repeat" description="TPR" evidence="3">
    <location>
        <begin position="729"/>
        <end position="762"/>
    </location>
</feature>
<dbReference type="Pfam" id="PF00515">
    <property type="entry name" value="TPR_1"/>
    <property type="match status" value="1"/>
</dbReference>
<evidence type="ECO:0000256" key="1">
    <source>
        <dbReference type="ARBA" id="ARBA00022803"/>
    </source>
</evidence>
<dbReference type="InterPro" id="IPR019734">
    <property type="entry name" value="TPR_rpt"/>
</dbReference>
<dbReference type="EMBL" id="BRXU01000021">
    <property type="protein sequence ID" value="GLC58054.1"/>
    <property type="molecule type" value="Genomic_DNA"/>
</dbReference>
<comment type="similarity">
    <text evidence="2">Belongs to the APC3/CDC27 family.</text>
</comment>
<organism evidence="5 6">
    <name type="scientific">Pleodorina starrii</name>
    <dbReference type="NCBI Taxonomy" id="330485"/>
    <lineage>
        <taxon>Eukaryota</taxon>
        <taxon>Viridiplantae</taxon>
        <taxon>Chlorophyta</taxon>
        <taxon>core chlorophytes</taxon>
        <taxon>Chlorophyceae</taxon>
        <taxon>CS clade</taxon>
        <taxon>Chlamydomonadales</taxon>
        <taxon>Volvocaceae</taxon>
        <taxon>Pleodorina</taxon>
    </lineage>
</organism>
<keyword evidence="5" id="KW-0131">Cell cycle</keyword>
<feature type="compositionally biased region" description="Low complexity" evidence="4">
    <location>
        <begin position="383"/>
        <end position="408"/>
    </location>
</feature>
<dbReference type="GO" id="GO:0031145">
    <property type="term" value="P:anaphase-promoting complex-dependent catabolic process"/>
    <property type="evidence" value="ECO:0007669"/>
    <property type="project" value="TreeGrafter"/>
</dbReference>
<evidence type="ECO:0000313" key="6">
    <source>
        <dbReference type="Proteomes" id="UP001165080"/>
    </source>
</evidence>
<dbReference type="GO" id="GO:0005737">
    <property type="term" value="C:cytoplasm"/>
    <property type="evidence" value="ECO:0007669"/>
    <property type="project" value="TreeGrafter"/>
</dbReference>
<feature type="compositionally biased region" description="Basic residues" evidence="4">
    <location>
        <begin position="193"/>
        <end position="202"/>
    </location>
</feature>
<feature type="compositionally biased region" description="Low complexity" evidence="4">
    <location>
        <begin position="322"/>
        <end position="334"/>
    </location>
</feature>
<evidence type="ECO:0000256" key="4">
    <source>
        <dbReference type="SAM" id="MobiDB-lite"/>
    </source>
</evidence>
<feature type="region of interest" description="Disordered" evidence="4">
    <location>
        <begin position="322"/>
        <end position="458"/>
    </location>
</feature>
<feature type="repeat" description="TPR" evidence="3">
    <location>
        <begin position="797"/>
        <end position="830"/>
    </location>
</feature>
<dbReference type="Pfam" id="PF12895">
    <property type="entry name" value="ANAPC3"/>
    <property type="match status" value="1"/>
</dbReference>
<dbReference type="Gene3D" id="1.25.40.10">
    <property type="entry name" value="Tetratricopeptide repeat domain"/>
    <property type="match status" value="4"/>
</dbReference>
<feature type="compositionally biased region" description="Low complexity" evidence="4">
    <location>
        <begin position="471"/>
        <end position="495"/>
    </location>
</feature>
<gene>
    <name evidence="5" type="primary">PLEST009503</name>
    <name evidence="5" type="ORF">PLESTB_001313400</name>
</gene>
<name>A0A9W6BTE0_9CHLO</name>
<feature type="region of interest" description="Disordered" evidence="4">
    <location>
        <begin position="470"/>
        <end position="599"/>
    </location>
</feature>
<dbReference type="GO" id="GO:0051301">
    <property type="term" value="P:cell division"/>
    <property type="evidence" value="ECO:0007669"/>
    <property type="project" value="UniProtKB-KW"/>
</dbReference>